<keyword evidence="2" id="KW-0378">Hydrolase</keyword>
<protein>
    <submittedName>
        <fullName evidence="2">Hydrolase 2, exosortase A system-associated</fullName>
    </submittedName>
</protein>
<dbReference type="GO" id="GO:0016787">
    <property type="term" value="F:hydrolase activity"/>
    <property type="evidence" value="ECO:0007669"/>
    <property type="project" value="UniProtKB-KW"/>
</dbReference>
<dbReference type="InterPro" id="IPR029058">
    <property type="entry name" value="AB_hydrolase_fold"/>
</dbReference>
<dbReference type="InterPro" id="IPR022742">
    <property type="entry name" value="Hydrolase_4"/>
</dbReference>
<feature type="domain" description="Serine aminopeptidase S33" evidence="1">
    <location>
        <begin position="35"/>
        <end position="157"/>
    </location>
</feature>
<dbReference type="Proteomes" id="UP000012179">
    <property type="component" value="Chromosome"/>
</dbReference>
<dbReference type="InterPro" id="IPR017532">
    <property type="entry name" value="Hydrolase-2_PEP"/>
</dbReference>
<organism evidence="2 3">
    <name type="scientific">Nitrosospira lacus</name>
    <dbReference type="NCBI Taxonomy" id="1288494"/>
    <lineage>
        <taxon>Bacteria</taxon>
        <taxon>Pseudomonadati</taxon>
        <taxon>Pseudomonadota</taxon>
        <taxon>Betaproteobacteria</taxon>
        <taxon>Nitrosomonadales</taxon>
        <taxon>Nitrosomonadaceae</taxon>
        <taxon>Nitrosospira</taxon>
    </lineage>
</organism>
<reference evidence="2 3" key="1">
    <citation type="journal article" date="2015" name="Int. J. Syst. Evol. Microbiol.">
        <title>Nitrosospira lacus sp. nov., a psychrotolerant, ammonia-oxidizing bacterium from sandy lake sediment.</title>
        <authorList>
            <person name="Urakawa H."/>
            <person name="Garcia J.C."/>
            <person name="Nielsen J.L."/>
            <person name="Le V.Q."/>
            <person name="Kozlowski J.A."/>
            <person name="Stein L.Y."/>
            <person name="Lim C.K."/>
            <person name="Pommerening-Roser A."/>
            <person name="Martens-Habbena W."/>
            <person name="Stahl D.A."/>
            <person name="Klotz M.G."/>
        </authorList>
    </citation>
    <scope>NUCLEOTIDE SEQUENCE [LARGE SCALE GENOMIC DNA]</scope>
    <source>
        <strain evidence="2 3">APG3</strain>
    </source>
</reference>
<evidence type="ECO:0000313" key="3">
    <source>
        <dbReference type="Proteomes" id="UP000012179"/>
    </source>
</evidence>
<evidence type="ECO:0000313" key="2">
    <source>
        <dbReference type="EMBL" id="ARO86533.1"/>
    </source>
</evidence>
<dbReference type="OrthoDB" id="8525674at2"/>
<dbReference type="EMBL" id="CP021106">
    <property type="protein sequence ID" value="ARO86533.1"/>
    <property type="molecule type" value="Genomic_DNA"/>
</dbReference>
<name>A0A1W6SL61_9PROT</name>
<dbReference type="KEGG" id="nlc:EBAPG3_001325"/>
<evidence type="ECO:0000259" key="1">
    <source>
        <dbReference type="Pfam" id="PF12146"/>
    </source>
</evidence>
<gene>
    <name evidence="2" type="ORF">EBAPG3_001325</name>
</gene>
<dbReference type="AlphaFoldDB" id="A0A1W6SL61"/>
<sequence length="285" mass="31077">MKGLPDTLPAESFFLKTGLGERFCLYHGPHPDRECRGALIYVHPFGDEMNKSRRMAAIQAKALAAIGVGVLQIDLFGCGDSSGEFGDARWNVWKQDLATAWNWLESRVTVPISLWGLRLGGLLALDFARNQENVIDKIILWQPVISGESFLTQFLRLRLAHEVLSGGEGSGKVSGTNAMRSTLAKGEMLEVAGYELAPDLAAAIDSLKAAELIVTRSPVHWFEIVAEPDRPITPAGARVASAWKQNEVDLHVHLVPCLPFWATQEISECAGLVSATTNVFSDSIP</sequence>
<dbReference type="Gene3D" id="3.40.50.1820">
    <property type="entry name" value="alpha/beta hydrolase"/>
    <property type="match status" value="1"/>
</dbReference>
<dbReference type="Pfam" id="PF12146">
    <property type="entry name" value="Hydrolase_4"/>
    <property type="match status" value="1"/>
</dbReference>
<dbReference type="RefSeq" id="WP_040853161.1">
    <property type="nucleotide sequence ID" value="NZ_CP021106.3"/>
</dbReference>
<dbReference type="NCBIfam" id="TIGR03101">
    <property type="entry name" value="hydr2_PEP"/>
    <property type="match status" value="1"/>
</dbReference>
<accession>A0A1W6SL61</accession>
<proteinExistence type="predicted"/>
<dbReference type="SUPFAM" id="SSF53474">
    <property type="entry name" value="alpha/beta-Hydrolases"/>
    <property type="match status" value="1"/>
</dbReference>
<keyword evidence="3" id="KW-1185">Reference proteome</keyword>